<evidence type="ECO:0000313" key="1">
    <source>
        <dbReference type="EMBL" id="WED78050.1"/>
    </source>
</evidence>
<name>A0AAX3NWN8_9GAMM</name>
<sequence length="234" mass="26990">MIIIPMAGLSSRFFKAGYSEPKYKLNAHGRTLFHWSVASFQQYFDSETFIIICRDVYDTPKFVENQLIQMGVKNYKIKVLDGETRGQAETVAMAMDLIPDNEPILIFNIDTCRHQCTYPDEVYDAWLEVFEGEGEHWSFAKIDPASNLVVQTAEKVRISNLCSNGVYYFKDKAMYVLAYKQLERDTQTELYIAPMYNYIIDNGGKVGYRLVPVSNHIFMGTPAEYEQFLDTQNV</sequence>
<protein>
    <submittedName>
        <fullName evidence="1">Glycosyltransferase family 2 protein</fullName>
    </submittedName>
</protein>
<dbReference type="PIRSF" id="PIRSF028162">
    <property type="entry name" value="BcbE_prd"/>
    <property type="match status" value="1"/>
</dbReference>
<proteinExistence type="predicted"/>
<dbReference type="AlphaFoldDB" id="A0AAX3NWN8"/>
<dbReference type="Gene3D" id="3.90.550.10">
    <property type="entry name" value="Spore Coat Polysaccharide Biosynthesis Protein SpsA, Chain A"/>
    <property type="match status" value="1"/>
</dbReference>
<dbReference type="EMBL" id="CP118988">
    <property type="protein sequence ID" value="WED78050.1"/>
    <property type="molecule type" value="Genomic_DNA"/>
</dbReference>
<evidence type="ECO:0000313" key="2">
    <source>
        <dbReference type="Proteomes" id="UP001213721"/>
    </source>
</evidence>
<accession>A0AAX3NWN8</accession>
<dbReference type="SUPFAM" id="SSF53448">
    <property type="entry name" value="Nucleotide-diphospho-sugar transferases"/>
    <property type="match status" value="1"/>
</dbReference>
<dbReference type="CDD" id="cd04183">
    <property type="entry name" value="GT2_BcE_like"/>
    <property type="match status" value="1"/>
</dbReference>
<reference evidence="1" key="1">
    <citation type="submission" date="2023-02" db="EMBL/GenBank/DDBJ databases">
        <title>The sequence of Aeromonas allosaccharophila K520.</title>
        <authorList>
            <person name="Luo X."/>
        </authorList>
    </citation>
    <scope>NUCLEOTIDE SEQUENCE</scope>
    <source>
        <strain evidence="1">K520</strain>
    </source>
</reference>
<dbReference type="Proteomes" id="UP001213721">
    <property type="component" value="Chromosome"/>
</dbReference>
<organism evidence="1 2">
    <name type="scientific">Aeromonas allosaccharophila</name>
    <dbReference type="NCBI Taxonomy" id="656"/>
    <lineage>
        <taxon>Bacteria</taxon>
        <taxon>Pseudomonadati</taxon>
        <taxon>Pseudomonadota</taxon>
        <taxon>Gammaproteobacteria</taxon>
        <taxon>Aeromonadales</taxon>
        <taxon>Aeromonadaceae</taxon>
        <taxon>Aeromonas</taxon>
    </lineage>
</organism>
<dbReference type="RefSeq" id="WP_275057798.1">
    <property type="nucleotide sequence ID" value="NZ_CP118988.1"/>
</dbReference>
<dbReference type="InterPro" id="IPR029044">
    <property type="entry name" value="Nucleotide-diphossugar_trans"/>
</dbReference>
<dbReference type="InterPro" id="IPR016873">
    <property type="entry name" value="Caps_polysacc_synth_BcbE_prd"/>
</dbReference>
<gene>
    <name evidence="1" type="ORF">PYU98_07450</name>
</gene>